<name>A0A8H7QT43_9FUNG</name>
<dbReference type="InterPro" id="IPR039685">
    <property type="entry name" value="FANCE"/>
</dbReference>
<dbReference type="PANTHER" id="PTHR32094:SF5">
    <property type="entry name" value="FANCONI ANEMIA GROUP E PROTEIN"/>
    <property type="match status" value="1"/>
</dbReference>
<dbReference type="Gene3D" id="1.25.40.480">
    <property type="match status" value="1"/>
</dbReference>
<evidence type="ECO:0000313" key="1">
    <source>
        <dbReference type="EMBL" id="KAG2197907.1"/>
    </source>
</evidence>
<proteinExistence type="predicted"/>
<dbReference type="GO" id="GO:0043240">
    <property type="term" value="C:Fanconi anaemia nuclear complex"/>
    <property type="evidence" value="ECO:0007669"/>
    <property type="project" value="InterPro"/>
</dbReference>
<dbReference type="Proteomes" id="UP000650833">
    <property type="component" value="Unassembled WGS sequence"/>
</dbReference>
<gene>
    <name evidence="1" type="ORF">INT46_003214</name>
</gene>
<keyword evidence="2" id="KW-1185">Reference proteome</keyword>
<dbReference type="GO" id="GO:0036297">
    <property type="term" value="P:interstrand cross-link repair"/>
    <property type="evidence" value="ECO:0007669"/>
    <property type="project" value="InterPro"/>
</dbReference>
<dbReference type="OrthoDB" id="2449818at2759"/>
<evidence type="ECO:0000313" key="2">
    <source>
        <dbReference type="Proteomes" id="UP000650833"/>
    </source>
</evidence>
<organism evidence="1 2">
    <name type="scientific">Mucor plumbeus</name>
    <dbReference type="NCBI Taxonomy" id="97098"/>
    <lineage>
        <taxon>Eukaryota</taxon>
        <taxon>Fungi</taxon>
        <taxon>Fungi incertae sedis</taxon>
        <taxon>Mucoromycota</taxon>
        <taxon>Mucoromycotina</taxon>
        <taxon>Mucoromycetes</taxon>
        <taxon>Mucorales</taxon>
        <taxon>Mucorineae</taxon>
        <taxon>Mucoraceae</taxon>
        <taxon>Mucor</taxon>
    </lineage>
</organism>
<reference evidence="1" key="1">
    <citation type="submission" date="2020-12" db="EMBL/GenBank/DDBJ databases">
        <title>Metabolic potential, ecology and presence of endohyphal bacteria is reflected in genomic diversity of Mucoromycotina.</title>
        <authorList>
            <person name="Muszewska A."/>
            <person name="Okrasinska A."/>
            <person name="Steczkiewicz K."/>
            <person name="Drgas O."/>
            <person name="Orlowska M."/>
            <person name="Perlinska-Lenart U."/>
            <person name="Aleksandrzak-Piekarczyk T."/>
            <person name="Szatraj K."/>
            <person name="Zielenkiewicz U."/>
            <person name="Pilsyk S."/>
            <person name="Malc E."/>
            <person name="Mieczkowski P."/>
            <person name="Kruszewska J.S."/>
            <person name="Biernat P."/>
            <person name="Pawlowska J."/>
        </authorList>
    </citation>
    <scope>NUCLEOTIDE SEQUENCE</scope>
    <source>
        <strain evidence="1">CBS 226.32</strain>
    </source>
</reference>
<accession>A0A8H7QT43</accession>
<dbReference type="PANTHER" id="PTHR32094">
    <property type="entry name" value="FANCONI ANEMIA GROUP E PROTEIN"/>
    <property type="match status" value="1"/>
</dbReference>
<dbReference type="AlphaFoldDB" id="A0A8H7QT43"/>
<sequence>MSVTDINKEKLNAIRNKLAKSQGFQFSENLKSVFDLNGHRQAESMPNNNVEQNDPMEEDLPDLTPLLDSISILSGSSSQIQTQLKLETLENLVNLPQSQLKIAISSIDMASWADEITADLLKEISKSENIPNANAAYLVYAATYSKITALKSNVPRILMNSIQQLTKDEGKCVIDGLIVPLLFQSGLSKPQCEVINKSTTELNPSQRLFLLKTILSDGESYFATNTDIKLISNDNRNYLRPWNDNVFQLISTILSTQPLVNFDRTHLFDLVQPLQTIVQSNPKDKGSMQLLLLLTSKYAQAIIEFSCIDLIEEICQLSTMFLKRSVLGQLTSIKKKMLV</sequence>
<dbReference type="EMBL" id="JAEPRC010000410">
    <property type="protein sequence ID" value="KAG2197907.1"/>
    <property type="molecule type" value="Genomic_DNA"/>
</dbReference>
<comment type="caution">
    <text evidence="1">The sequence shown here is derived from an EMBL/GenBank/DDBJ whole genome shotgun (WGS) entry which is preliminary data.</text>
</comment>
<evidence type="ECO:0008006" key="3">
    <source>
        <dbReference type="Google" id="ProtNLM"/>
    </source>
</evidence>
<protein>
    <recommendedName>
        <fullName evidence="3">Fanconi Anaemia group E protein C-terminal domain-containing protein</fullName>
    </recommendedName>
</protein>